<keyword evidence="1" id="KW-0862">Zinc</keyword>
<dbReference type="FunFam" id="3.30.530.20:FF:000028">
    <property type="entry name" value="Phosphatidylinositol transfer protein 5"/>
    <property type="match status" value="1"/>
</dbReference>
<evidence type="ECO:0000313" key="5">
    <source>
        <dbReference type="Proteomes" id="UP000054558"/>
    </source>
</evidence>
<evidence type="ECO:0000259" key="3">
    <source>
        <dbReference type="PROSITE" id="PS50119"/>
    </source>
</evidence>
<reference evidence="4 5" key="1">
    <citation type="journal article" date="2014" name="Nat. Commun.">
        <title>Klebsormidium flaccidum genome reveals primary factors for plant terrestrial adaptation.</title>
        <authorList>
            <person name="Hori K."/>
            <person name="Maruyama F."/>
            <person name="Fujisawa T."/>
            <person name="Togashi T."/>
            <person name="Yamamoto N."/>
            <person name="Seo M."/>
            <person name="Sato S."/>
            <person name="Yamada T."/>
            <person name="Mori H."/>
            <person name="Tajima N."/>
            <person name="Moriyama T."/>
            <person name="Ikeuchi M."/>
            <person name="Watanabe M."/>
            <person name="Wada H."/>
            <person name="Kobayashi K."/>
            <person name="Saito M."/>
            <person name="Masuda T."/>
            <person name="Sasaki-Sekimoto Y."/>
            <person name="Mashiguchi K."/>
            <person name="Awai K."/>
            <person name="Shimojima M."/>
            <person name="Masuda S."/>
            <person name="Iwai M."/>
            <person name="Nobusawa T."/>
            <person name="Narise T."/>
            <person name="Kondo S."/>
            <person name="Saito H."/>
            <person name="Sato R."/>
            <person name="Murakawa M."/>
            <person name="Ihara Y."/>
            <person name="Oshima-Yamada Y."/>
            <person name="Ohtaka K."/>
            <person name="Satoh M."/>
            <person name="Sonobe K."/>
            <person name="Ishii M."/>
            <person name="Ohtani R."/>
            <person name="Kanamori-Sato M."/>
            <person name="Honoki R."/>
            <person name="Miyazaki D."/>
            <person name="Mochizuki H."/>
            <person name="Umetsu J."/>
            <person name="Higashi K."/>
            <person name="Shibata D."/>
            <person name="Kamiya Y."/>
            <person name="Sato N."/>
            <person name="Nakamura Y."/>
            <person name="Tabata S."/>
            <person name="Ida S."/>
            <person name="Kurokawa K."/>
            <person name="Ohta H."/>
        </authorList>
    </citation>
    <scope>NUCLEOTIDE SEQUENCE [LARGE SCALE GENOMIC DNA]</scope>
    <source>
        <strain evidence="4 5">NIES-2285</strain>
    </source>
</reference>
<gene>
    <name evidence="4" type="ORF">KFL_001640130</name>
</gene>
<feature type="region of interest" description="Disordered" evidence="2">
    <location>
        <begin position="559"/>
        <end position="607"/>
    </location>
</feature>
<dbReference type="PANTHER" id="PTHR10658:SF87">
    <property type="entry name" value="PHOSPHATIDYLINOSITOL TRANSFER PROTEIN"/>
    <property type="match status" value="1"/>
</dbReference>
<dbReference type="PANTHER" id="PTHR10658">
    <property type="entry name" value="PHOSPHATIDYLINOSITOL TRANSFER PROTEIN"/>
    <property type="match status" value="1"/>
</dbReference>
<evidence type="ECO:0000256" key="1">
    <source>
        <dbReference type="PROSITE-ProRule" id="PRU00024"/>
    </source>
</evidence>
<dbReference type="GO" id="GO:0071944">
    <property type="term" value="C:cell periphery"/>
    <property type="evidence" value="ECO:0007669"/>
    <property type="project" value="UniProtKB-ARBA"/>
</dbReference>
<organism evidence="4 5">
    <name type="scientific">Klebsormidium nitens</name>
    <name type="common">Green alga</name>
    <name type="synonym">Ulothrix nitens</name>
    <dbReference type="NCBI Taxonomy" id="105231"/>
    <lineage>
        <taxon>Eukaryota</taxon>
        <taxon>Viridiplantae</taxon>
        <taxon>Streptophyta</taxon>
        <taxon>Klebsormidiophyceae</taxon>
        <taxon>Klebsormidiales</taxon>
        <taxon>Klebsormidiaceae</taxon>
        <taxon>Klebsormidium</taxon>
    </lineage>
</organism>
<dbReference type="OMA" id="YARDFSH"/>
<dbReference type="GO" id="GO:0008526">
    <property type="term" value="F:phosphatidylinositol transfer activity"/>
    <property type="evidence" value="ECO:0007669"/>
    <property type="project" value="UniProtKB-ARBA"/>
</dbReference>
<dbReference type="SUPFAM" id="SSF55961">
    <property type="entry name" value="Bet v1-like"/>
    <property type="match status" value="1"/>
</dbReference>
<evidence type="ECO:0000256" key="2">
    <source>
        <dbReference type="SAM" id="MobiDB-lite"/>
    </source>
</evidence>
<keyword evidence="1" id="KW-0863">Zinc-finger</keyword>
<dbReference type="InterPro" id="IPR006869">
    <property type="entry name" value="DUF547"/>
</dbReference>
<dbReference type="PRINTS" id="PR00391">
    <property type="entry name" value="PITRANSFER"/>
</dbReference>
<dbReference type="Pfam" id="PF04784">
    <property type="entry name" value="DUF547"/>
    <property type="match status" value="1"/>
</dbReference>
<keyword evidence="5" id="KW-1185">Reference proteome</keyword>
<feature type="domain" description="B box-type" evidence="3">
    <location>
        <begin position="378"/>
        <end position="426"/>
    </location>
</feature>
<feature type="region of interest" description="Disordered" evidence="2">
    <location>
        <begin position="272"/>
        <end position="329"/>
    </location>
</feature>
<dbReference type="GO" id="GO:0008270">
    <property type="term" value="F:zinc ion binding"/>
    <property type="evidence" value="ECO:0007669"/>
    <property type="project" value="UniProtKB-KW"/>
</dbReference>
<dbReference type="EMBL" id="DF237113">
    <property type="protein sequence ID" value="GAQ83838.1"/>
    <property type="molecule type" value="Genomic_DNA"/>
</dbReference>
<dbReference type="Gene3D" id="4.10.830.40">
    <property type="match status" value="1"/>
</dbReference>
<dbReference type="GO" id="GO:0005737">
    <property type="term" value="C:cytoplasm"/>
    <property type="evidence" value="ECO:0007669"/>
    <property type="project" value="UniProtKB-ARBA"/>
</dbReference>
<dbReference type="InterPro" id="IPR055261">
    <property type="entry name" value="PI_transfer_N"/>
</dbReference>
<evidence type="ECO:0000313" key="4">
    <source>
        <dbReference type="EMBL" id="GAQ83838.1"/>
    </source>
</evidence>
<keyword evidence="1" id="KW-0479">Metal-binding</keyword>
<feature type="compositionally biased region" description="Basic and acidic residues" evidence="2">
    <location>
        <begin position="282"/>
        <end position="307"/>
    </location>
</feature>
<dbReference type="InterPro" id="IPR000315">
    <property type="entry name" value="Znf_B-box"/>
</dbReference>
<proteinExistence type="predicted"/>
<dbReference type="Gene3D" id="3.30.530.20">
    <property type="match status" value="1"/>
</dbReference>
<feature type="compositionally biased region" description="Low complexity" evidence="2">
    <location>
        <begin position="580"/>
        <end position="598"/>
    </location>
</feature>
<feature type="compositionally biased region" description="Polar residues" evidence="2">
    <location>
        <begin position="452"/>
        <end position="464"/>
    </location>
</feature>
<dbReference type="OrthoDB" id="418495at2759"/>
<feature type="compositionally biased region" description="Polar residues" evidence="2">
    <location>
        <begin position="559"/>
        <end position="579"/>
    </location>
</feature>
<dbReference type="InterPro" id="IPR001666">
    <property type="entry name" value="PI_transfer"/>
</dbReference>
<dbReference type="CDD" id="cd19757">
    <property type="entry name" value="Bbox1"/>
    <property type="match status" value="1"/>
</dbReference>
<feature type="region of interest" description="Disordered" evidence="2">
    <location>
        <begin position="430"/>
        <end position="513"/>
    </location>
</feature>
<dbReference type="PROSITE" id="PS50119">
    <property type="entry name" value="ZF_BBOX"/>
    <property type="match status" value="1"/>
</dbReference>
<name>A0A0U9HMI9_KLENI</name>
<dbReference type="Proteomes" id="UP000054558">
    <property type="component" value="Unassembled WGS sequence"/>
</dbReference>
<dbReference type="InterPro" id="IPR023393">
    <property type="entry name" value="START-like_dom_sf"/>
</dbReference>
<protein>
    <submittedName>
        <fullName evidence="4">Phosphatidylinositol transfer protein</fullName>
    </submittedName>
</protein>
<dbReference type="Pfam" id="PF02121">
    <property type="entry name" value="IP_trans"/>
    <property type="match status" value="1"/>
</dbReference>
<dbReference type="STRING" id="105231.A0A0U9HMI9"/>
<accession>A0A0U9HMI9</accession>
<sequence>MVQLQEFRIVLPMTVEEFKRGMRYSNWKTNEQQTQEGQGGQLLSSSPFYDEQYGEGTFSHSVYRLGDRLPDWVTKLVPANALVIDEKTWSTFPYLRTVMTCPFFSKLRIEVHSIHLDDDGSDPNALNLDPEELAQRKIDYMDILMDKVAKRDYRPDQDPGLVASKLTGLGPLKPGWQKTASPTMCAYKVVKAYCGYWGVQNRAEKFICKGVRDIFLLTHRNCFCWLDLWYGLSFEQIIQLESFGRQKMKSAVKQPDIIDPKTGKPMVIEDDAASVASSQDAPRGKLRDRKGEEDRRGERRRIRRDDSWESGSETGGPRSSVDEESDTSDMEAEFYEALMEWGSPEDSEPEPDMGVSFGLRNSFRLTVSPDSASVPEDERCQVCAQGRGGVSRASFACETCGEIFCAACFGEWHVTTKLRTHKRTALKFKDPVASAEASSRRPSTLAVGESQAEPSTSSLVTASSVPIPIASRSPLGLDRATSQPPATAIKPHGDSGKPPIAAYGRSNSGGSRAVTEEYKDRGALVEEIERLKSNGADLTDVRVAETVLELYDFGRPQQTAPWMQEKTSAPLNTPVSEPASTSGRNSPRRSPSSHSLESLGAVSPAPRSPLQISQDMLRAIMTVYLAGGQHRQANGDPYGVRVNNAVDDIGAYKATVELLTIKGEAGVMMESKAFLKFRILAELLIDAELRDLSHEEKLAFWINVYNTLLLHAYLVNGLPKSHVKRIFLMQRACYHIGGLVYSSLQIEHSILRAQSFRPALAGLLPVHRFKSGDPRGGMALSRPEPLVSFALCSGCRSGPALRVYSAESIAEQLETAARDFLRAAVGFSRSKVLVPKIMHWYANDFSTDAASLLDWVASKVTDNQAQAIRERLLGKKGHGSKCMDVQSYQWDFRYLILQEPQGQA</sequence>
<dbReference type="AlphaFoldDB" id="A0A0U9HMI9"/>